<dbReference type="GO" id="GO:0009451">
    <property type="term" value="P:RNA modification"/>
    <property type="evidence" value="ECO:0007669"/>
    <property type="project" value="InterPro"/>
</dbReference>
<feature type="repeat" description="PPR" evidence="2">
    <location>
        <begin position="295"/>
        <end position="329"/>
    </location>
</feature>
<feature type="repeat" description="PPR" evidence="2">
    <location>
        <begin position="330"/>
        <end position="365"/>
    </location>
</feature>
<keyword evidence="5" id="KW-1185">Reference proteome</keyword>
<dbReference type="Pfam" id="PF14432">
    <property type="entry name" value="DYW_deaminase"/>
    <property type="match status" value="1"/>
</dbReference>
<dbReference type="InterPro" id="IPR046960">
    <property type="entry name" value="PPR_At4g14850-like_plant"/>
</dbReference>
<dbReference type="GO" id="GO:0003723">
    <property type="term" value="F:RNA binding"/>
    <property type="evidence" value="ECO:0007669"/>
    <property type="project" value="InterPro"/>
</dbReference>
<dbReference type="InterPro" id="IPR002885">
    <property type="entry name" value="PPR_rpt"/>
</dbReference>
<accession>A0AAQ3KWA6</accession>
<dbReference type="InterPro" id="IPR046848">
    <property type="entry name" value="E_motif"/>
</dbReference>
<dbReference type="Pfam" id="PF20431">
    <property type="entry name" value="E_motif"/>
    <property type="match status" value="1"/>
</dbReference>
<dbReference type="PANTHER" id="PTHR47926">
    <property type="entry name" value="PENTATRICOPEPTIDE REPEAT-CONTAINING PROTEIN"/>
    <property type="match status" value="1"/>
</dbReference>
<feature type="domain" description="DYW" evidence="3">
    <location>
        <begin position="510"/>
        <end position="602"/>
    </location>
</feature>
<name>A0AAQ3KWA6_9LILI</name>
<dbReference type="PANTHER" id="PTHR47926:SF450">
    <property type="entry name" value="DYW DOMAIN-CONTAINING PROTEIN"/>
    <property type="match status" value="1"/>
</dbReference>
<evidence type="ECO:0000313" key="5">
    <source>
        <dbReference type="Proteomes" id="UP001327560"/>
    </source>
</evidence>
<evidence type="ECO:0000259" key="3">
    <source>
        <dbReference type="Pfam" id="PF14432"/>
    </source>
</evidence>
<dbReference type="AlphaFoldDB" id="A0AAQ3KWA6"/>
<dbReference type="FunFam" id="1.25.40.10:FF:000031">
    <property type="entry name" value="Pentatricopeptide repeat-containing protein mitochondrial"/>
    <property type="match status" value="1"/>
</dbReference>
<dbReference type="EMBL" id="CP136897">
    <property type="protein sequence ID" value="WOL15850.1"/>
    <property type="molecule type" value="Genomic_DNA"/>
</dbReference>
<dbReference type="Gene3D" id="1.25.40.10">
    <property type="entry name" value="Tetratricopeptide repeat domain"/>
    <property type="match status" value="2"/>
</dbReference>
<dbReference type="InterPro" id="IPR032867">
    <property type="entry name" value="DYW_dom"/>
</dbReference>
<reference evidence="4 5" key="1">
    <citation type="submission" date="2023-10" db="EMBL/GenBank/DDBJ databases">
        <title>Chromosome-scale genome assembly provides insights into flower coloration mechanisms of Canna indica.</title>
        <authorList>
            <person name="Li C."/>
        </authorList>
    </citation>
    <scope>NUCLEOTIDE SEQUENCE [LARGE SCALE GENOMIC DNA]</scope>
    <source>
        <tissue evidence="4">Flower</tissue>
    </source>
</reference>
<dbReference type="FunFam" id="1.25.40.10:FF:001630">
    <property type="entry name" value="Pentatricopeptide repeat-containing protein At5g43790"/>
    <property type="match status" value="1"/>
</dbReference>
<evidence type="ECO:0000256" key="2">
    <source>
        <dbReference type="PROSITE-ProRule" id="PRU00708"/>
    </source>
</evidence>
<organism evidence="4 5">
    <name type="scientific">Canna indica</name>
    <name type="common">Indian-shot</name>
    <dbReference type="NCBI Taxonomy" id="4628"/>
    <lineage>
        <taxon>Eukaryota</taxon>
        <taxon>Viridiplantae</taxon>
        <taxon>Streptophyta</taxon>
        <taxon>Embryophyta</taxon>
        <taxon>Tracheophyta</taxon>
        <taxon>Spermatophyta</taxon>
        <taxon>Magnoliopsida</taxon>
        <taxon>Liliopsida</taxon>
        <taxon>Zingiberales</taxon>
        <taxon>Cannaceae</taxon>
        <taxon>Canna</taxon>
    </lineage>
</organism>
<dbReference type="Pfam" id="PF20430">
    <property type="entry name" value="Eplus_motif"/>
    <property type="match status" value="1"/>
</dbReference>
<protein>
    <submittedName>
        <fullName evidence="4">Pentatricopeptide repeat-containing protein</fullName>
    </submittedName>
</protein>
<gene>
    <name evidence="4" type="ORF">Cni_G24631</name>
</gene>
<dbReference type="GO" id="GO:0008270">
    <property type="term" value="F:zinc ion binding"/>
    <property type="evidence" value="ECO:0007669"/>
    <property type="project" value="InterPro"/>
</dbReference>
<evidence type="ECO:0000256" key="1">
    <source>
        <dbReference type="ARBA" id="ARBA00022737"/>
    </source>
</evidence>
<dbReference type="NCBIfam" id="TIGR00756">
    <property type="entry name" value="PPR"/>
    <property type="match status" value="1"/>
</dbReference>
<dbReference type="Proteomes" id="UP001327560">
    <property type="component" value="Chromosome 8"/>
</dbReference>
<dbReference type="Pfam" id="PF01535">
    <property type="entry name" value="PPR"/>
    <property type="match status" value="2"/>
</dbReference>
<sequence>MTSSCNPTSPCGFQSHPISLVLRSCPKSLSAFNQVHAHFITSGLARHTFPLSRLLLLLSSLPPSLPHAASLLSSLPPSSPFLLNTLLSSLADAGRTHLALSLYSHHLLQPLSPPPNNHTFPSLLKACVAAGPPFAPVGRALHAHILKFLGHDAADHFARAALLSFYSRCGKVAYCRRIFDRISNPDLPAWNCMLSAYARCCSDGGDAGSGMQALFLFRRLQLSSAFRPNEITLVALISSCGDLGALGQGIWAHAYVELHRLVVNQFVATALIEMYSKCGRLDLAEQVFVSLPQKDMLCYNAMIRGFGIHGRGQQAVELFNKMTKEGVSVDEVTFVVVTSSCAHAGLVDEGERLFYRMQKEFEIEPKIEHYGCLVDLLGRSGKLEEAEKVIQSMPMKPNAILFRSLLTACAIHNNIEMGERVISQLMHSEPEHGGNYVLLSNMYARVCRWDGAMQVRKVMKDKGIDKTPGSSLVEIDGCMHEFLMGDKTHPLWKEIYAMLDEMDRRLHEFGYMPRTKDVLFDVEEEDKEDALSYHSERLAIAFALLSSDPSVPIRIIKNLRVCGDCHLTTKLISGIYRREIIVRDRSRFHHFRSWTCSCLDYW</sequence>
<dbReference type="InterPro" id="IPR046849">
    <property type="entry name" value="E2_motif"/>
</dbReference>
<dbReference type="PROSITE" id="PS51375">
    <property type="entry name" value="PPR"/>
    <property type="match status" value="2"/>
</dbReference>
<dbReference type="InterPro" id="IPR011990">
    <property type="entry name" value="TPR-like_helical_dom_sf"/>
</dbReference>
<keyword evidence="1" id="KW-0677">Repeat</keyword>
<dbReference type="FunFam" id="1.25.40.10:FF:000366">
    <property type="entry name" value="Pentatricopeptide (PPR) repeat-containing protein"/>
    <property type="match status" value="1"/>
</dbReference>
<evidence type="ECO:0000313" key="4">
    <source>
        <dbReference type="EMBL" id="WOL15850.1"/>
    </source>
</evidence>
<dbReference type="Pfam" id="PF13041">
    <property type="entry name" value="PPR_2"/>
    <property type="match status" value="1"/>
</dbReference>
<proteinExistence type="predicted"/>